<dbReference type="Gene3D" id="3.30.300.30">
    <property type="match status" value="1"/>
</dbReference>
<dbReference type="InterPro" id="IPR042099">
    <property type="entry name" value="ANL_N_sf"/>
</dbReference>
<evidence type="ECO:0000313" key="4">
    <source>
        <dbReference type="Proteomes" id="UP001281003"/>
    </source>
</evidence>
<dbReference type="Pfam" id="PF00501">
    <property type="entry name" value="AMP-binding"/>
    <property type="match status" value="2"/>
</dbReference>
<accession>A0AAE0U0S2</accession>
<keyword evidence="4" id="KW-1185">Reference proteome</keyword>
<dbReference type="AlphaFoldDB" id="A0AAE0U0S2"/>
<dbReference type="Proteomes" id="UP001281003">
    <property type="component" value="Unassembled WGS sequence"/>
</dbReference>
<evidence type="ECO:0000256" key="1">
    <source>
        <dbReference type="SAM" id="MobiDB-lite"/>
    </source>
</evidence>
<name>A0AAE0U0S2_SORBR</name>
<comment type="caution">
    <text evidence="3">The sequence shown here is derived from an EMBL/GenBank/DDBJ whole genome shotgun (WGS) entry which is preliminary data.</text>
</comment>
<feature type="domain" description="AMP-dependent synthetase/ligase" evidence="2">
    <location>
        <begin position="75"/>
        <end position="263"/>
    </location>
</feature>
<evidence type="ECO:0000259" key="2">
    <source>
        <dbReference type="Pfam" id="PF00501"/>
    </source>
</evidence>
<sequence length="600" mass="65621">MKETLPLSELDGGPPPPRGDSVWSIIQHGIDYDPERAALVSLYQPVDHLESLVGKPSSPVKSTVDPKYQDSMLIWSYDQMQRGAARLGAILDRYNVPANSTILTFIPHGAEWSLIMWAAALKCHTLVCRTLQLLHSCSPDDQKLKEYYLLRLKPAVVVVEDEKSADIVDNLRQASNTDDNFFLGITLSPLSSQHSSSSKWISFADIASPQPPFTSQESSPSSQQVPDRPDRISNIFFTSGTTASQPKGVPRTTKMVCTSVASHCAWILPPPSGSKKVPRPQMTGLIFAANMMALSMSAPLIQWYMSNTVVLVLLAKHKAFSPERIRSVKGVFVSGEIITVGYLERMRAMLGFGKDVVFVAGFGMTEGVGALMYPPSVVLAEGWPRPLGDVMPVGTATPGTRVKVVGVQDGRAGGEEEGEEWKVVPHGKQGELHVSTDAYADRYLDGFAPEMFYTDKEGTKWTRTGDLAVIDEKGWVFVVGRMKDLVKSSDGFFNPTAIEAFLARFLSVEAVVIGIPSPMHGEMPYVIVERFPENVTAADISETFLQMAGSGFSLGDVITLEELGMKAWPLTITGKMQRHQLQKAAVAYLKTKDTSGYALD</sequence>
<gene>
    <name evidence="3" type="ORF">B0T20DRAFT_491713</name>
</gene>
<dbReference type="PANTHER" id="PTHR24096">
    <property type="entry name" value="LONG-CHAIN-FATTY-ACID--COA LIGASE"/>
    <property type="match status" value="1"/>
</dbReference>
<dbReference type="GO" id="GO:0016405">
    <property type="term" value="F:CoA-ligase activity"/>
    <property type="evidence" value="ECO:0007669"/>
    <property type="project" value="TreeGrafter"/>
</dbReference>
<dbReference type="EMBL" id="JAUTDP010000019">
    <property type="protein sequence ID" value="KAK3386395.1"/>
    <property type="molecule type" value="Genomic_DNA"/>
</dbReference>
<evidence type="ECO:0000313" key="3">
    <source>
        <dbReference type="EMBL" id="KAK3386395.1"/>
    </source>
</evidence>
<feature type="domain" description="AMP-dependent synthetase/ligase" evidence="2">
    <location>
        <begin position="305"/>
        <end position="444"/>
    </location>
</feature>
<protein>
    <recommendedName>
        <fullName evidence="2">AMP-dependent synthetase/ligase domain-containing protein</fullName>
    </recommendedName>
</protein>
<feature type="compositionally biased region" description="Low complexity" evidence="1">
    <location>
        <begin position="213"/>
        <end position="224"/>
    </location>
</feature>
<dbReference type="Gene3D" id="3.40.50.12780">
    <property type="entry name" value="N-terminal domain of ligase-like"/>
    <property type="match status" value="2"/>
</dbReference>
<organism evidence="3 4">
    <name type="scientific">Sordaria brevicollis</name>
    <dbReference type="NCBI Taxonomy" id="83679"/>
    <lineage>
        <taxon>Eukaryota</taxon>
        <taxon>Fungi</taxon>
        <taxon>Dikarya</taxon>
        <taxon>Ascomycota</taxon>
        <taxon>Pezizomycotina</taxon>
        <taxon>Sordariomycetes</taxon>
        <taxon>Sordariomycetidae</taxon>
        <taxon>Sordariales</taxon>
        <taxon>Sordariaceae</taxon>
        <taxon>Sordaria</taxon>
    </lineage>
</organism>
<reference evidence="3" key="2">
    <citation type="submission" date="2023-07" db="EMBL/GenBank/DDBJ databases">
        <authorList>
            <consortium name="Lawrence Berkeley National Laboratory"/>
            <person name="Haridas S."/>
            <person name="Hensen N."/>
            <person name="Bonometti L."/>
            <person name="Westerberg I."/>
            <person name="Brannstrom I.O."/>
            <person name="Guillou S."/>
            <person name="Cros-Aarteil S."/>
            <person name="Calhoun S."/>
            <person name="Kuo A."/>
            <person name="Mondo S."/>
            <person name="Pangilinan J."/>
            <person name="Riley R."/>
            <person name="LaButti K."/>
            <person name="Andreopoulos B."/>
            <person name="Lipzen A."/>
            <person name="Chen C."/>
            <person name="Yanf M."/>
            <person name="Daum C."/>
            <person name="Ng V."/>
            <person name="Clum A."/>
            <person name="Steindorff A."/>
            <person name="Ohm R."/>
            <person name="Martin F."/>
            <person name="Silar P."/>
            <person name="Natvig D."/>
            <person name="Lalanne C."/>
            <person name="Gautier V."/>
            <person name="Ament-velasquez S.L."/>
            <person name="Kruys A."/>
            <person name="Hutchinson M.I."/>
            <person name="Powell A.J."/>
            <person name="Barry K."/>
            <person name="Miller A.N."/>
            <person name="Grigoriev I.V."/>
            <person name="Debuchy R."/>
            <person name="Gladieux P."/>
            <person name="Thoren M.H."/>
            <person name="Johannesson H."/>
        </authorList>
    </citation>
    <scope>NUCLEOTIDE SEQUENCE</scope>
    <source>
        <strain evidence="3">FGSC 1904</strain>
    </source>
</reference>
<proteinExistence type="predicted"/>
<feature type="region of interest" description="Disordered" evidence="1">
    <location>
        <begin position="210"/>
        <end position="230"/>
    </location>
</feature>
<dbReference type="SUPFAM" id="SSF56801">
    <property type="entry name" value="Acetyl-CoA synthetase-like"/>
    <property type="match status" value="1"/>
</dbReference>
<reference evidence="3" key="1">
    <citation type="journal article" date="2023" name="Mol. Phylogenet. Evol.">
        <title>Genome-scale phylogeny and comparative genomics of the fungal order Sordariales.</title>
        <authorList>
            <person name="Hensen N."/>
            <person name="Bonometti L."/>
            <person name="Westerberg I."/>
            <person name="Brannstrom I.O."/>
            <person name="Guillou S."/>
            <person name="Cros-Aarteil S."/>
            <person name="Calhoun S."/>
            <person name="Haridas S."/>
            <person name="Kuo A."/>
            <person name="Mondo S."/>
            <person name="Pangilinan J."/>
            <person name="Riley R."/>
            <person name="LaButti K."/>
            <person name="Andreopoulos B."/>
            <person name="Lipzen A."/>
            <person name="Chen C."/>
            <person name="Yan M."/>
            <person name="Daum C."/>
            <person name="Ng V."/>
            <person name="Clum A."/>
            <person name="Steindorff A."/>
            <person name="Ohm R.A."/>
            <person name="Martin F."/>
            <person name="Silar P."/>
            <person name="Natvig D.O."/>
            <person name="Lalanne C."/>
            <person name="Gautier V."/>
            <person name="Ament-Velasquez S.L."/>
            <person name="Kruys A."/>
            <person name="Hutchinson M.I."/>
            <person name="Powell A.J."/>
            <person name="Barry K."/>
            <person name="Miller A.N."/>
            <person name="Grigoriev I.V."/>
            <person name="Debuchy R."/>
            <person name="Gladieux P."/>
            <person name="Hiltunen Thoren M."/>
            <person name="Johannesson H."/>
        </authorList>
    </citation>
    <scope>NUCLEOTIDE SEQUENCE</scope>
    <source>
        <strain evidence="3">FGSC 1904</strain>
    </source>
</reference>
<feature type="non-terminal residue" evidence="3">
    <location>
        <position position="1"/>
    </location>
</feature>
<dbReference type="InterPro" id="IPR045851">
    <property type="entry name" value="AMP-bd_C_sf"/>
</dbReference>
<dbReference type="InterPro" id="IPR000873">
    <property type="entry name" value="AMP-dep_synth/lig_dom"/>
</dbReference>